<dbReference type="STRING" id="1095630.A0A2J6SS52"/>
<dbReference type="GeneID" id="36591901"/>
<comment type="similarity">
    <text evidence="1">Belongs to the short-chain dehydrogenases/reductases (SDR) family.</text>
</comment>
<dbReference type="SUPFAM" id="SSF51735">
    <property type="entry name" value="NAD(P)-binding Rossmann-fold domains"/>
    <property type="match status" value="1"/>
</dbReference>
<name>A0A2J6SS52_9HELO</name>
<evidence type="ECO:0000313" key="5">
    <source>
        <dbReference type="Proteomes" id="UP000235371"/>
    </source>
</evidence>
<keyword evidence="3" id="KW-0560">Oxidoreductase</keyword>
<evidence type="ECO:0000313" key="4">
    <source>
        <dbReference type="EMBL" id="PMD53615.1"/>
    </source>
</evidence>
<dbReference type="InParanoid" id="A0A2J6SS52"/>
<dbReference type="InterPro" id="IPR002347">
    <property type="entry name" value="SDR_fam"/>
</dbReference>
<dbReference type="Proteomes" id="UP000235371">
    <property type="component" value="Unassembled WGS sequence"/>
</dbReference>
<keyword evidence="5" id="KW-1185">Reference proteome</keyword>
<gene>
    <name evidence="4" type="ORF">K444DRAFT_635075</name>
</gene>
<dbReference type="Gene3D" id="3.40.50.720">
    <property type="entry name" value="NAD(P)-binding Rossmann-like Domain"/>
    <property type="match status" value="1"/>
</dbReference>
<accession>A0A2J6SS52</accession>
<dbReference type="OrthoDB" id="191139at2759"/>
<reference evidence="4 5" key="1">
    <citation type="submission" date="2016-04" db="EMBL/GenBank/DDBJ databases">
        <title>A degradative enzymes factory behind the ericoid mycorrhizal symbiosis.</title>
        <authorList>
            <consortium name="DOE Joint Genome Institute"/>
            <person name="Martino E."/>
            <person name="Morin E."/>
            <person name="Grelet G."/>
            <person name="Kuo A."/>
            <person name="Kohler A."/>
            <person name="Daghino S."/>
            <person name="Barry K."/>
            <person name="Choi C."/>
            <person name="Cichocki N."/>
            <person name="Clum A."/>
            <person name="Copeland A."/>
            <person name="Hainaut M."/>
            <person name="Haridas S."/>
            <person name="Labutti K."/>
            <person name="Lindquist E."/>
            <person name="Lipzen A."/>
            <person name="Khouja H.-R."/>
            <person name="Murat C."/>
            <person name="Ohm R."/>
            <person name="Olson A."/>
            <person name="Spatafora J."/>
            <person name="Veneault-Fourrey C."/>
            <person name="Henrissat B."/>
            <person name="Grigoriev I."/>
            <person name="Martin F."/>
            <person name="Perotto S."/>
        </authorList>
    </citation>
    <scope>NUCLEOTIDE SEQUENCE [LARGE SCALE GENOMIC DNA]</scope>
    <source>
        <strain evidence="4 5">E</strain>
    </source>
</reference>
<evidence type="ECO:0000256" key="3">
    <source>
        <dbReference type="ARBA" id="ARBA00023002"/>
    </source>
</evidence>
<dbReference type="PANTHER" id="PTHR24320:SF282">
    <property type="entry name" value="WW DOMAIN-CONTAINING OXIDOREDUCTASE"/>
    <property type="match status" value="1"/>
</dbReference>
<dbReference type="AlphaFoldDB" id="A0A2J6SS52"/>
<evidence type="ECO:0000256" key="2">
    <source>
        <dbReference type="ARBA" id="ARBA00022857"/>
    </source>
</evidence>
<protein>
    <submittedName>
        <fullName evidence="4">NAD(P)-binding protein</fullName>
    </submittedName>
</protein>
<proteinExistence type="inferred from homology"/>
<keyword evidence="2" id="KW-0521">NADP</keyword>
<dbReference type="RefSeq" id="XP_024730519.1">
    <property type="nucleotide sequence ID" value="XM_024883824.1"/>
</dbReference>
<dbReference type="GO" id="GO:0016491">
    <property type="term" value="F:oxidoreductase activity"/>
    <property type="evidence" value="ECO:0007669"/>
    <property type="project" value="UniProtKB-KW"/>
</dbReference>
<dbReference type="InterPro" id="IPR036291">
    <property type="entry name" value="NAD(P)-bd_dom_sf"/>
</dbReference>
<dbReference type="PRINTS" id="PR00081">
    <property type="entry name" value="GDHRDH"/>
</dbReference>
<dbReference type="Pfam" id="PF00106">
    <property type="entry name" value="adh_short"/>
    <property type="match status" value="1"/>
</dbReference>
<dbReference type="EMBL" id="KZ613871">
    <property type="protein sequence ID" value="PMD53615.1"/>
    <property type="molecule type" value="Genomic_DNA"/>
</dbReference>
<evidence type="ECO:0000256" key="1">
    <source>
        <dbReference type="ARBA" id="ARBA00006484"/>
    </source>
</evidence>
<organism evidence="4 5">
    <name type="scientific">Hyaloscypha bicolor E</name>
    <dbReference type="NCBI Taxonomy" id="1095630"/>
    <lineage>
        <taxon>Eukaryota</taxon>
        <taxon>Fungi</taxon>
        <taxon>Dikarya</taxon>
        <taxon>Ascomycota</taxon>
        <taxon>Pezizomycotina</taxon>
        <taxon>Leotiomycetes</taxon>
        <taxon>Helotiales</taxon>
        <taxon>Hyaloscyphaceae</taxon>
        <taxon>Hyaloscypha</taxon>
        <taxon>Hyaloscypha bicolor</taxon>
    </lineage>
</organism>
<dbReference type="FunCoup" id="A0A2J6SS52">
    <property type="interactions" value="276"/>
</dbReference>
<dbReference type="PANTHER" id="PTHR24320">
    <property type="entry name" value="RETINOL DEHYDROGENASE"/>
    <property type="match status" value="1"/>
</dbReference>
<sequence length="324" mass="35277">MLYGVFPGGVSFHAEKDIPPLNGKVIFVTGANGSLKGNIGLGKQSILQLSKRNPKRIYLAARSKEKALAAIQDIKATVPSAPIEFVQCNLADLSSVQAAAREFTSKEDRLDILILNAGVMGLPAGTTTNGYEIQFGTNHMGHALLTKLLMPTLLKTAKEPGADVRVVCLSSIGHISTSWNGIEFGQLRGEMKWYPSLVRYAQSKLANILFTRELARRYPSVTAVGVHPGVVDTELWRTVFSGWMGLGGLLNAGKRMFYTTVEGGSKNQLWGATARKGDGKGEVKSGEYYTPVGVPGNGSWQSQDMDLARKLWEWTEKELEGYKL</sequence>